<keyword evidence="16" id="KW-1185">Reference proteome</keyword>
<reference evidence="15 16" key="1">
    <citation type="journal article" date="2013" name="PLoS ONE">
        <title>Cultivation and Complete Genome Sequencing of Gloeobacter kilaueensis sp. nov., from a Lava Cave in Kilauea Caldera, Hawai'i.</title>
        <authorList>
            <person name="Saw J.H."/>
            <person name="Schatz M."/>
            <person name="Brown M.V."/>
            <person name="Kunkel D.D."/>
            <person name="Foster J.S."/>
            <person name="Shick H."/>
            <person name="Christensen S."/>
            <person name="Hou S."/>
            <person name="Wan X."/>
            <person name="Donachie S.P."/>
        </authorList>
    </citation>
    <scope>NUCLEOTIDE SEQUENCE [LARGE SCALE GENOMIC DNA]</scope>
    <source>
        <strain evidence="16">JS</strain>
    </source>
</reference>
<dbReference type="GO" id="GO:0020037">
    <property type="term" value="F:heme binding"/>
    <property type="evidence" value="ECO:0007669"/>
    <property type="project" value="InterPro"/>
</dbReference>
<comment type="subcellular location">
    <subcellularLocation>
        <location evidence="2">Membrane</location>
        <topology evidence="2">Peripheral membrane protein</topology>
    </subcellularLocation>
</comment>
<keyword evidence="10" id="KW-0472">Membrane</keyword>
<dbReference type="OrthoDB" id="486949at2"/>
<dbReference type="NCBIfam" id="TIGR03046">
    <property type="entry name" value="PS_II_psbV2"/>
    <property type="match status" value="1"/>
</dbReference>
<dbReference type="PROSITE" id="PS51007">
    <property type="entry name" value="CYTC"/>
    <property type="match status" value="1"/>
</dbReference>
<dbReference type="AlphaFoldDB" id="U5QIK7"/>
<keyword evidence="6 12" id="KW-0349">Heme</keyword>
<accession>U5QIK7</accession>
<evidence type="ECO:0000256" key="8">
    <source>
        <dbReference type="ARBA" id="ARBA00022982"/>
    </source>
</evidence>
<feature type="signal peptide" evidence="13">
    <location>
        <begin position="1"/>
        <end position="23"/>
    </location>
</feature>
<evidence type="ECO:0000256" key="1">
    <source>
        <dbReference type="ARBA" id="ARBA00001926"/>
    </source>
</evidence>
<dbReference type="InterPro" id="IPR016003">
    <property type="entry name" value="PsbV_cyt_c550-like"/>
</dbReference>
<keyword evidence="4" id="KW-0813">Transport</keyword>
<dbReference type="EMBL" id="CP003587">
    <property type="protein sequence ID" value="AGY58723.1"/>
    <property type="molecule type" value="Genomic_DNA"/>
</dbReference>
<dbReference type="InterPro" id="IPR036909">
    <property type="entry name" value="Cyt_c-like_dom_sf"/>
</dbReference>
<comment type="similarity">
    <text evidence="3">Belongs to the cytochrome c family. PsbV subfamily.</text>
</comment>
<dbReference type="RefSeq" id="WP_023173904.1">
    <property type="nucleotide sequence ID" value="NC_022600.1"/>
</dbReference>
<dbReference type="SUPFAM" id="SSF46626">
    <property type="entry name" value="Cytochrome c"/>
    <property type="match status" value="1"/>
</dbReference>
<gene>
    <name evidence="15" type="primary">psbV</name>
    <name evidence="15" type="ORF">GKIL_2477</name>
</gene>
<keyword evidence="11" id="KW-0604">Photosystem II</keyword>
<dbReference type="eggNOG" id="COG2010">
    <property type="taxonomic scope" value="Bacteria"/>
</dbReference>
<evidence type="ECO:0000256" key="7">
    <source>
        <dbReference type="ARBA" id="ARBA00022723"/>
    </source>
</evidence>
<keyword evidence="13" id="KW-0732">Signal</keyword>
<keyword evidence="5" id="KW-0602">Photosynthesis</keyword>
<evidence type="ECO:0000256" key="6">
    <source>
        <dbReference type="ARBA" id="ARBA00022617"/>
    </source>
</evidence>
<evidence type="ECO:0000256" key="12">
    <source>
        <dbReference type="PROSITE-ProRule" id="PRU00433"/>
    </source>
</evidence>
<keyword evidence="9 12" id="KW-0408">Iron</keyword>
<keyword evidence="8" id="KW-0249">Electron transport</keyword>
<feature type="chain" id="PRO_5004663726" evidence="13">
    <location>
        <begin position="24"/>
        <end position="169"/>
    </location>
</feature>
<protein>
    <submittedName>
        <fullName evidence="15">Cytochrome c-550</fullName>
    </submittedName>
</protein>
<dbReference type="PROSITE" id="PS51257">
    <property type="entry name" value="PROKAR_LIPOPROTEIN"/>
    <property type="match status" value="1"/>
</dbReference>
<dbReference type="GO" id="GO:0009523">
    <property type="term" value="C:photosystem II"/>
    <property type="evidence" value="ECO:0007669"/>
    <property type="project" value="UniProtKB-KW"/>
</dbReference>
<evidence type="ECO:0000256" key="4">
    <source>
        <dbReference type="ARBA" id="ARBA00022448"/>
    </source>
</evidence>
<proteinExistence type="inferred from homology"/>
<name>U5QIK7_GLOK1</name>
<evidence type="ECO:0000259" key="14">
    <source>
        <dbReference type="PROSITE" id="PS51007"/>
    </source>
</evidence>
<evidence type="ECO:0000256" key="13">
    <source>
        <dbReference type="SAM" id="SignalP"/>
    </source>
</evidence>
<organism evidence="15 16">
    <name type="scientific">Gloeobacter kilaueensis (strain ATCC BAA-2537 / CCAP 1431/1 / ULC 316 / JS1)</name>
    <dbReference type="NCBI Taxonomy" id="1183438"/>
    <lineage>
        <taxon>Bacteria</taxon>
        <taxon>Bacillati</taxon>
        <taxon>Cyanobacteriota</taxon>
        <taxon>Cyanophyceae</taxon>
        <taxon>Gloeobacterales</taxon>
        <taxon>Gloeobacteraceae</taxon>
        <taxon>Gloeobacter</taxon>
    </lineage>
</organism>
<evidence type="ECO:0000313" key="15">
    <source>
        <dbReference type="EMBL" id="AGY58723.1"/>
    </source>
</evidence>
<dbReference type="InterPro" id="IPR029490">
    <property type="entry name" value="Cytochrom_C550"/>
</dbReference>
<evidence type="ECO:0000256" key="3">
    <source>
        <dbReference type="ARBA" id="ARBA00010433"/>
    </source>
</evidence>
<evidence type="ECO:0000256" key="10">
    <source>
        <dbReference type="ARBA" id="ARBA00023136"/>
    </source>
</evidence>
<dbReference type="Proteomes" id="UP000017396">
    <property type="component" value="Chromosome"/>
</dbReference>
<dbReference type="PIRSF" id="PIRSF005890">
    <property type="entry name" value="Phot_II_cyt_c550"/>
    <property type="match status" value="1"/>
</dbReference>
<dbReference type="GO" id="GO:0015979">
    <property type="term" value="P:photosynthesis"/>
    <property type="evidence" value="ECO:0007669"/>
    <property type="project" value="UniProtKB-KW"/>
</dbReference>
<dbReference type="KEGG" id="glj:GKIL_2477"/>
<evidence type="ECO:0000313" key="16">
    <source>
        <dbReference type="Proteomes" id="UP000017396"/>
    </source>
</evidence>
<dbReference type="GO" id="GO:0005506">
    <property type="term" value="F:iron ion binding"/>
    <property type="evidence" value="ECO:0007669"/>
    <property type="project" value="InterPro"/>
</dbReference>
<feature type="domain" description="Cytochrome c" evidence="14">
    <location>
        <begin position="57"/>
        <end position="146"/>
    </location>
</feature>
<dbReference type="Gene3D" id="1.10.760.10">
    <property type="entry name" value="Cytochrome c-like domain"/>
    <property type="match status" value="1"/>
</dbReference>
<dbReference type="GO" id="GO:0022904">
    <property type="term" value="P:respiratory electron transport chain"/>
    <property type="evidence" value="ECO:0007669"/>
    <property type="project" value="InterPro"/>
</dbReference>
<dbReference type="STRING" id="1183438.GKIL_2477"/>
<dbReference type="GO" id="GO:0009055">
    <property type="term" value="F:electron transfer activity"/>
    <property type="evidence" value="ECO:0007669"/>
    <property type="project" value="InterPro"/>
</dbReference>
<evidence type="ECO:0000256" key="2">
    <source>
        <dbReference type="ARBA" id="ARBA00004170"/>
    </source>
</evidence>
<comment type="cofactor">
    <cofactor evidence="1">
        <name>heme c</name>
        <dbReference type="ChEBI" id="CHEBI:61717"/>
    </cofactor>
</comment>
<keyword evidence="7 12" id="KW-0479">Metal-binding</keyword>
<dbReference type="HOGENOM" id="CLU_104149_0_0_3"/>
<dbReference type="Pfam" id="PF14495">
    <property type="entry name" value="Cytochrom_C550"/>
    <property type="match status" value="1"/>
</dbReference>
<sequence>MTKRSWYALGLSSLLLAACSTNAGGVRDKYVNINLAVRGPVDLPADTKGNLQTFTPEDIFAGKKLFESNCQNCHVGGVTTPNPKVSLALAKLQGATPPRDNIQALVQYMRNPMSYDGKEEVPNCRKATYLKDDQLQNLAAFVLRAAQKAKGWGTARLESNQDLMSTPPK</sequence>
<dbReference type="InterPro" id="IPR009056">
    <property type="entry name" value="Cyt_c-like_dom"/>
</dbReference>
<evidence type="ECO:0000256" key="9">
    <source>
        <dbReference type="ARBA" id="ARBA00023004"/>
    </source>
</evidence>
<evidence type="ECO:0000256" key="11">
    <source>
        <dbReference type="ARBA" id="ARBA00023276"/>
    </source>
</evidence>
<evidence type="ECO:0000256" key="5">
    <source>
        <dbReference type="ARBA" id="ARBA00022531"/>
    </source>
</evidence>